<evidence type="ECO:0000313" key="6">
    <source>
        <dbReference type="EMBL" id="KAJ3494905.1"/>
    </source>
</evidence>
<protein>
    <recommendedName>
        <fullName evidence="8">Lanosterol 14-alpha-demethylase</fullName>
    </recommendedName>
</protein>
<dbReference type="Pfam" id="PF00067">
    <property type="entry name" value="p450"/>
    <property type="match status" value="1"/>
</dbReference>
<dbReference type="Proteomes" id="UP001148786">
    <property type="component" value="Unassembled WGS sequence"/>
</dbReference>
<dbReference type="InterPro" id="IPR002403">
    <property type="entry name" value="Cyt_P450_E_grp-IV"/>
</dbReference>
<dbReference type="SUPFAM" id="SSF48264">
    <property type="entry name" value="Cytochrome P450"/>
    <property type="match status" value="1"/>
</dbReference>
<sequence>MAVSHGSSFVYNTFSNYVNHVRTHIVENPLLSFLFVAATPLVAVIINALQQLLIPKRPSEPPTVFHWLPFIGSSLAYGNDPLNFLFGCQEKYGDVFTFILLGRRVTVALGPRGNNFILGGKSTVFNAEDVYSKLTTPVFGKDVVYDVPNEIFMEQKKFIKAGLSTDNLRAYVGMIEDEITEFLNHDSNFTTFQRNDTKEWGSFDVTKVLQEITILTASRTLQGKEVRASLDKTFAEYYNDLDGGFTPIHLMFPNLPLPSYWKRDAAHKKMSKFYVDIIKKRRAGNSDHEQDMIATLMEQKYRNGSPLSDKEIAHIMIAVLMAGQHTSSATGSWTLLHVAANPEIG</sequence>
<dbReference type="GO" id="GO:0004497">
    <property type="term" value="F:monooxygenase activity"/>
    <property type="evidence" value="ECO:0007669"/>
    <property type="project" value="InterPro"/>
</dbReference>
<evidence type="ECO:0000256" key="1">
    <source>
        <dbReference type="ARBA" id="ARBA00001971"/>
    </source>
</evidence>
<dbReference type="PANTHER" id="PTHR24304:SF2">
    <property type="entry name" value="24-HYDROXYCHOLESTEROL 7-ALPHA-HYDROXYLASE"/>
    <property type="match status" value="1"/>
</dbReference>
<dbReference type="EMBL" id="JANKHO010002080">
    <property type="protein sequence ID" value="KAJ3494905.1"/>
    <property type="molecule type" value="Genomic_DNA"/>
</dbReference>
<evidence type="ECO:0000256" key="5">
    <source>
        <dbReference type="ARBA" id="ARBA00023004"/>
    </source>
</evidence>
<evidence type="ECO:0008006" key="8">
    <source>
        <dbReference type="Google" id="ProtNLM"/>
    </source>
</evidence>
<evidence type="ECO:0000256" key="3">
    <source>
        <dbReference type="ARBA" id="ARBA00022617"/>
    </source>
</evidence>
<organism evidence="6 7">
    <name type="scientific">Agrocybe chaxingu</name>
    <dbReference type="NCBI Taxonomy" id="84603"/>
    <lineage>
        <taxon>Eukaryota</taxon>
        <taxon>Fungi</taxon>
        <taxon>Dikarya</taxon>
        <taxon>Basidiomycota</taxon>
        <taxon>Agaricomycotina</taxon>
        <taxon>Agaricomycetes</taxon>
        <taxon>Agaricomycetidae</taxon>
        <taxon>Agaricales</taxon>
        <taxon>Agaricineae</taxon>
        <taxon>Strophariaceae</taxon>
        <taxon>Agrocybe</taxon>
    </lineage>
</organism>
<keyword evidence="4" id="KW-0479">Metal-binding</keyword>
<proteinExistence type="inferred from homology"/>
<dbReference type="PRINTS" id="PR00465">
    <property type="entry name" value="EP450IV"/>
</dbReference>
<dbReference type="GO" id="GO:0020037">
    <property type="term" value="F:heme binding"/>
    <property type="evidence" value="ECO:0007669"/>
    <property type="project" value="InterPro"/>
</dbReference>
<dbReference type="InterPro" id="IPR050529">
    <property type="entry name" value="CYP450_sterol_14alpha_dmase"/>
</dbReference>
<evidence type="ECO:0000313" key="7">
    <source>
        <dbReference type="Proteomes" id="UP001148786"/>
    </source>
</evidence>
<dbReference type="InterPro" id="IPR036396">
    <property type="entry name" value="Cyt_P450_sf"/>
</dbReference>
<accession>A0A9W8JQQ5</accession>
<dbReference type="GO" id="GO:0005506">
    <property type="term" value="F:iron ion binding"/>
    <property type="evidence" value="ECO:0007669"/>
    <property type="project" value="InterPro"/>
</dbReference>
<keyword evidence="7" id="KW-1185">Reference proteome</keyword>
<comment type="similarity">
    <text evidence="2">Belongs to the cytochrome P450 family.</text>
</comment>
<dbReference type="Gene3D" id="1.10.630.10">
    <property type="entry name" value="Cytochrome P450"/>
    <property type="match status" value="1"/>
</dbReference>
<comment type="caution">
    <text evidence="6">The sequence shown here is derived from an EMBL/GenBank/DDBJ whole genome shotgun (WGS) entry which is preliminary data.</text>
</comment>
<dbReference type="PANTHER" id="PTHR24304">
    <property type="entry name" value="CYTOCHROME P450 FAMILY 7"/>
    <property type="match status" value="1"/>
</dbReference>
<name>A0A9W8JQQ5_9AGAR</name>
<dbReference type="InterPro" id="IPR001128">
    <property type="entry name" value="Cyt_P450"/>
</dbReference>
<keyword evidence="3" id="KW-0349">Heme</keyword>
<dbReference type="GO" id="GO:0016705">
    <property type="term" value="F:oxidoreductase activity, acting on paired donors, with incorporation or reduction of molecular oxygen"/>
    <property type="evidence" value="ECO:0007669"/>
    <property type="project" value="InterPro"/>
</dbReference>
<gene>
    <name evidence="6" type="ORF">NLJ89_g10716</name>
</gene>
<reference evidence="6" key="1">
    <citation type="submission" date="2022-07" db="EMBL/GenBank/DDBJ databases">
        <title>Genome Sequence of Agrocybe chaxingu.</title>
        <authorList>
            <person name="Buettner E."/>
        </authorList>
    </citation>
    <scope>NUCLEOTIDE SEQUENCE</scope>
    <source>
        <strain evidence="6">MP-N11</strain>
    </source>
</reference>
<keyword evidence="5" id="KW-0408">Iron</keyword>
<dbReference type="OrthoDB" id="3008850at2759"/>
<evidence type="ECO:0000256" key="4">
    <source>
        <dbReference type="ARBA" id="ARBA00022723"/>
    </source>
</evidence>
<evidence type="ECO:0000256" key="2">
    <source>
        <dbReference type="ARBA" id="ARBA00010617"/>
    </source>
</evidence>
<comment type="cofactor">
    <cofactor evidence="1">
        <name>heme</name>
        <dbReference type="ChEBI" id="CHEBI:30413"/>
    </cofactor>
</comment>
<dbReference type="AlphaFoldDB" id="A0A9W8JQQ5"/>